<feature type="domain" description="Alpha-glycerophosphate oxidase C-terminal" evidence="8">
    <location>
        <begin position="435"/>
        <end position="557"/>
    </location>
</feature>
<evidence type="ECO:0000259" key="8">
    <source>
        <dbReference type="Pfam" id="PF16901"/>
    </source>
</evidence>
<keyword evidence="10" id="KW-1185">Reference proteome</keyword>
<feature type="domain" description="FAD dependent oxidoreductase" evidence="7">
    <location>
        <begin position="35"/>
        <end position="382"/>
    </location>
</feature>
<dbReference type="PRINTS" id="PR01001">
    <property type="entry name" value="FADG3PDH"/>
</dbReference>
<evidence type="ECO:0000256" key="4">
    <source>
        <dbReference type="ARBA" id="ARBA00022827"/>
    </source>
</evidence>
<evidence type="ECO:0000313" key="9">
    <source>
        <dbReference type="EMBL" id="CTQ46996.1"/>
    </source>
</evidence>
<dbReference type="SUPFAM" id="SSF51905">
    <property type="entry name" value="FAD/NAD(P)-binding domain"/>
    <property type="match status" value="1"/>
</dbReference>
<sequence>MRLERAPGIRPVNGEGMSEQRQGKWDRIARDGAFDAVVVGGGINGIGVYRDLALQGVRVLLVERNDFCSGCSSALSRMIHGGLRYLENGEFDLVRESLRERDALLVNAPHLVHPLPTVIPIGSLFSGLLNSAASFFGFSGQPSSRGAVPIKLGLTLYDWVTRKRRLLPKHRFRGAKATRDTWPGLTGAIRCSATYHDAWISHPERLGLELVREAEEVAPDCVALNYACLEPAGSGFVVRDQVSGRTEEISAKILVNATGAWLDDAIDELAGNSSHERLVSGTKGSHLILDNPALEKALGGHMVYFENSDGRVCIVFPFFGKVLAGSTDIRVKTAERVRCEPEEEAYILGSLRLVFPEIDFNADDVVYSYSGIRPLPKSDHDFTGRISRGHFTKRIEGPVPQICMIGGKWTTFRAFAEQATDEVLNELGRTRQVGTLSCPIGGGKDFPDAAVILERDLISNHGIGPARAAHLVSTYGTTATELLAFCQGRPDDVALSPQTEITVAEIAFLASRESVVTLADIVLRRTTLAIQGLMSEELLDKLAAVAGEELGWSDAERGLQRDRLIEDLSTYHGVSFEDRRNQDTSRSRICV</sequence>
<reference evidence="10" key="1">
    <citation type="submission" date="2015-07" db="EMBL/GenBank/DDBJ databases">
        <authorList>
            <person name="Rodrigo-Torres Lidia"/>
            <person name="Arahal R.David."/>
        </authorList>
    </citation>
    <scope>NUCLEOTIDE SEQUENCE [LARGE SCALE GENOMIC DNA]</scope>
    <source>
        <strain evidence="10">CECT 4801</strain>
    </source>
</reference>
<dbReference type="InterPro" id="IPR031656">
    <property type="entry name" value="DAO_C"/>
</dbReference>
<gene>
    <name evidence="9" type="primary">glpD_2</name>
    <name evidence="9" type="ORF">LAL4801_05456</name>
</gene>
<evidence type="ECO:0000256" key="2">
    <source>
        <dbReference type="ARBA" id="ARBA00007330"/>
    </source>
</evidence>
<dbReference type="EMBL" id="CXST01000005">
    <property type="protein sequence ID" value="CTQ46996.1"/>
    <property type="molecule type" value="Genomic_DNA"/>
</dbReference>
<feature type="region of interest" description="Disordered" evidence="6">
    <location>
        <begin position="1"/>
        <end position="22"/>
    </location>
</feature>
<dbReference type="InterPro" id="IPR036188">
    <property type="entry name" value="FAD/NAD-bd_sf"/>
</dbReference>
<dbReference type="InterPro" id="IPR038299">
    <property type="entry name" value="DAO_C_sf"/>
</dbReference>
<accession>A0A0M6YA72</accession>
<name>A0A0M6YA72_9HYPH</name>
<dbReference type="InterPro" id="IPR006076">
    <property type="entry name" value="FAD-dep_OxRdtase"/>
</dbReference>
<dbReference type="GO" id="GO:0004368">
    <property type="term" value="F:glycerol-3-phosphate dehydrogenase (quinone) activity"/>
    <property type="evidence" value="ECO:0007669"/>
    <property type="project" value="UniProtKB-EC"/>
</dbReference>
<evidence type="ECO:0000256" key="6">
    <source>
        <dbReference type="SAM" id="MobiDB-lite"/>
    </source>
</evidence>
<dbReference type="Gene3D" id="3.50.50.60">
    <property type="entry name" value="FAD/NAD(P)-binding domain"/>
    <property type="match status" value="1"/>
</dbReference>
<protein>
    <submittedName>
        <fullName evidence="9">Aerobic glycerol-3-phosphate dehydrogenase</fullName>
        <ecNumber evidence="9">1.1.5.3</ecNumber>
    </submittedName>
</protein>
<evidence type="ECO:0000256" key="1">
    <source>
        <dbReference type="ARBA" id="ARBA00001974"/>
    </source>
</evidence>
<comment type="cofactor">
    <cofactor evidence="1">
        <name>FAD</name>
        <dbReference type="ChEBI" id="CHEBI:57692"/>
    </cofactor>
</comment>
<dbReference type="EC" id="1.1.5.3" evidence="9"/>
<dbReference type="InterPro" id="IPR000447">
    <property type="entry name" value="G3P_DH_FAD-dep"/>
</dbReference>
<proteinExistence type="inferred from homology"/>
<evidence type="ECO:0000256" key="3">
    <source>
        <dbReference type="ARBA" id="ARBA00022630"/>
    </source>
</evidence>
<keyword evidence="5 9" id="KW-0560">Oxidoreductase</keyword>
<evidence type="ECO:0000259" key="7">
    <source>
        <dbReference type="Pfam" id="PF01266"/>
    </source>
</evidence>
<keyword evidence="4" id="KW-0274">FAD</keyword>
<organism evidence="9 10">
    <name type="scientific">Roseibium aggregatum</name>
    <dbReference type="NCBI Taxonomy" id="187304"/>
    <lineage>
        <taxon>Bacteria</taxon>
        <taxon>Pseudomonadati</taxon>
        <taxon>Pseudomonadota</taxon>
        <taxon>Alphaproteobacteria</taxon>
        <taxon>Hyphomicrobiales</taxon>
        <taxon>Stappiaceae</taxon>
        <taxon>Roseibium</taxon>
    </lineage>
</organism>
<evidence type="ECO:0000256" key="5">
    <source>
        <dbReference type="ARBA" id="ARBA00023002"/>
    </source>
</evidence>
<comment type="similarity">
    <text evidence="2">Belongs to the FAD-dependent glycerol-3-phosphate dehydrogenase family.</text>
</comment>
<dbReference type="Proteomes" id="UP000048926">
    <property type="component" value="Unassembled WGS sequence"/>
</dbReference>
<evidence type="ECO:0000313" key="10">
    <source>
        <dbReference type="Proteomes" id="UP000048926"/>
    </source>
</evidence>
<dbReference type="Pfam" id="PF16901">
    <property type="entry name" value="DAO_C"/>
    <property type="match status" value="1"/>
</dbReference>
<dbReference type="PANTHER" id="PTHR11985:SF15">
    <property type="entry name" value="GLYCEROL-3-PHOSPHATE DEHYDROGENASE, MITOCHONDRIAL"/>
    <property type="match status" value="1"/>
</dbReference>
<dbReference type="AlphaFoldDB" id="A0A0M6YA72"/>
<dbReference type="PANTHER" id="PTHR11985">
    <property type="entry name" value="GLYCEROL-3-PHOSPHATE DEHYDROGENASE"/>
    <property type="match status" value="1"/>
</dbReference>
<dbReference type="Gene3D" id="3.30.9.10">
    <property type="entry name" value="D-Amino Acid Oxidase, subunit A, domain 2"/>
    <property type="match status" value="1"/>
</dbReference>
<dbReference type="Gene3D" id="1.10.8.870">
    <property type="entry name" value="Alpha-glycerophosphate oxidase, cap domain"/>
    <property type="match status" value="1"/>
</dbReference>
<keyword evidence="3" id="KW-0285">Flavoprotein</keyword>
<dbReference type="STRING" id="187304.B0E33_15680"/>
<dbReference type="Pfam" id="PF01266">
    <property type="entry name" value="DAO"/>
    <property type="match status" value="1"/>
</dbReference>
<dbReference type="GO" id="GO:0046168">
    <property type="term" value="P:glycerol-3-phosphate catabolic process"/>
    <property type="evidence" value="ECO:0007669"/>
    <property type="project" value="TreeGrafter"/>
</dbReference>